<dbReference type="Gene3D" id="1.10.287.1700">
    <property type="match status" value="1"/>
</dbReference>
<dbReference type="InterPro" id="IPR012823">
    <property type="entry name" value="Flagell_FliJ"/>
</dbReference>
<keyword evidence="10" id="KW-1006">Bacterial flagellum protein export</keyword>
<dbReference type="InterPro" id="IPR053716">
    <property type="entry name" value="Flag_assembly_chemotaxis_eff"/>
</dbReference>
<dbReference type="GO" id="GO:0044781">
    <property type="term" value="P:bacterial-type flagellum organization"/>
    <property type="evidence" value="ECO:0007669"/>
    <property type="project" value="UniProtKB-KW"/>
</dbReference>
<dbReference type="GO" id="GO:0009288">
    <property type="term" value="C:bacterial-type flagellum"/>
    <property type="evidence" value="ECO:0007669"/>
    <property type="project" value="InterPro"/>
</dbReference>
<protein>
    <recommendedName>
        <fullName evidence="3">Flagellar FliJ protein</fullName>
    </recommendedName>
</protein>
<evidence type="ECO:0000256" key="6">
    <source>
        <dbReference type="ARBA" id="ARBA00022500"/>
    </source>
</evidence>
<feature type="coiled-coil region" evidence="11">
    <location>
        <begin position="19"/>
        <end position="109"/>
    </location>
</feature>
<gene>
    <name evidence="12" type="ORF">PYK22_01643</name>
</gene>
<evidence type="ECO:0000313" key="12">
    <source>
        <dbReference type="EMBL" id="CDM65638.1"/>
    </source>
</evidence>
<organism evidence="12 13">
    <name type="scientific">Pyrinomonas methylaliphatogenes</name>
    <dbReference type="NCBI Taxonomy" id="454194"/>
    <lineage>
        <taxon>Bacteria</taxon>
        <taxon>Pseudomonadati</taxon>
        <taxon>Acidobacteriota</taxon>
        <taxon>Blastocatellia</taxon>
        <taxon>Blastocatellales</taxon>
        <taxon>Pyrinomonadaceae</taxon>
        <taxon>Pyrinomonas</taxon>
    </lineage>
</organism>
<evidence type="ECO:0000256" key="10">
    <source>
        <dbReference type="ARBA" id="ARBA00023225"/>
    </source>
</evidence>
<evidence type="ECO:0000256" key="4">
    <source>
        <dbReference type="ARBA" id="ARBA00022448"/>
    </source>
</evidence>
<evidence type="ECO:0000313" key="13">
    <source>
        <dbReference type="Proteomes" id="UP000031518"/>
    </source>
</evidence>
<dbReference type="STRING" id="454194.PYK22_01643"/>
<comment type="similarity">
    <text evidence="2">Belongs to the FliJ family.</text>
</comment>
<dbReference type="Proteomes" id="UP000031518">
    <property type="component" value="Unassembled WGS sequence"/>
</dbReference>
<reference evidence="12 13" key="1">
    <citation type="submission" date="2013-12" db="EMBL/GenBank/DDBJ databases">
        <authorList>
            <person name="Stott M."/>
        </authorList>
    </citation>
    <scope>NUCLEOTIDE SEQUENCE [LARGE SCALE GENOMIC DNA]</scope>
    <source>
        <strain evidence="12 13">K22</strain>
    </source>
</reference>
<keyword evidence="12" id="KW-0282">Flagellum</keyword>
<comment type="subcellular location">
    <subcellularLocation>
        <location evidence="1">Cell membrane</location>
        <topology evidence="1">Peripheral membrane protein</topology>
        <orientation evidence="1">Cytoplasmic side</orientation>
    </subcellularLocation>
</comment>
<dbReference type="RefSeq" id="WP_041976023.1">
    <property type="nucleotide sequence ID" value="NZ_CBXV010000005.1"/>
</dbReference>
<keyword evidence="4" id="KW-0813">Transport</keyword>
<dbReference type="AlphaFoldDB" id="A0A0B6WWI1"/>
<dbReference type="EMBL" id="CBXV010000005">
    <property type="protein sequence ID" value="CDM65638.1"/>
    <property type="molecule type" value="Genomic_DNA"/>
</dbReference>
<dbReference type="GO" id="GO:0015031">
    <property type="term" value="P:protein transport"/>
    <property type="evidence" value="ECO:0007669"/>
    <property type="project" value="UniProtKB-KW"/>
</dbReference>
<sequence>MKRFRFSLQSVHNLRLTLRECAERELAEKECAVAEAIERLADIQRKQSEATRAYTELMRTGEPKAHEIAICAAYIARLEQQEREARARLAQLERERDLARQKVIEAAQAAETTEKLRERQYAQHRSEVLRLEQQLLDEIATLSVARQLTR</sequence>
<reference evidence="12 13" key="2">
    <citation type="submission" date="2015-01" db="EMBL/GenBank/DDBJ databases">
        <title>Complete genome sequence of Pyrinomonas methylaliphatogenes type strain K22T.</title>
        <authorList>
            <person name="Lee K.C.Y."/>
            <person name="Power J.F."/>
            <person name="Dunfield P.F."/>
            <person name="Morgan X.C."/>
            <person name="Huttenhower C."/>
            <person name="Stott M.B."/>
        </authorList>
    </citation>
    <scope>NUCLEOTIDE SEQUENCE [LARGE SCALE GENOMIC DNA]</scope>
    <source>
        <strain evidence="12 13">K22</strain>
    </source>
</reference>
<keyword evidence="5" id="KW-1003">Cell membrane</keyword>
<evidence type="ECO:0000256" key="8">
    <source>
        <dbReference type="ARBA" id="ARBA00022927"/>
    </source>
</evidence>
<evidence type="ECO:0000256" key="1">
    <source>
        <dbReference type="ARBA" id="ARBA00004413"/>
    </source>
</evidence>
<evidence type="ECO:0000256" key="7">
    <source>
        <dbReference type="ARBA" id="ARBA00022795"/>
    </source>
</evidence>
<keyword evidence="6" id="KW-0145">Chemotaxis</keyword>
<keyword evidence="8" id="KW-0653">Protein transport</keyword>
<dbReference type="GO" id="GO:0006935">
    <property type="term" value="P:chemotaxis"/>
    <property type="evidence" value="ECO:0007669"/>
    <property type="project" value="UniProtKB-KW"/>
</dbReference>
<name>A0A0B6WWI1_9BACT</name>
<keyword evidence="9" id="KW-0472">Membrane</keyword>
<evidence type="ECO:0000256" key="11">
    <source>
        <dbReference type="SAM" id="Coils"/>
    </source>
</evidence>
<accession>A0A0B6WWI1</accession>
<evidence type="ECO:0000256" key="5">
    <source>
        <dbReference type="ARBA" id="ARBA00022475"/>
    </source>
</evidence>
<dbReference type="Pfam" id="PF02050">
    <property type="entry name" value="FliJ"/>
    <property type="match status" value="1"/>
</dbReference>
<keyword evidence="11" id="KW-0175">Coiled coil</keyword>
<keyword evidence="13" id="KW-1185">Reference proteome</keyword>
<proteinExistence type="inferred from homology"/>
<keyword evidence="12" id="KW-0969">Cilium</keyword>
<evidence type="ECO:0000256" key="2">
    <source>
        <dbReference type="ARBA" id="ARBA00010004"/>
    </source>
</evidence>
<dbReference type="GO" id="GO:0005886">
    <property type="term" value="C:plasma membrane"/>
    <property type="evidence" value="ECO:0007669"/>
    <property type="project" value="UniProtKB-SubCell"/>
</dbReference>
<dbReference type="GO" id="GO:0071973">
    <property type="term" value="P:bacterial-type flagellum-dependent cell motility"/>
    <property type="evidence" value="ECO:0007669"/>
    <property type="project" value="InterPro"/>
</dbReference>
<evidence type="ECO:0000256" key="9">
    <source>
        <dbReference type="ARBA" id="ARBA00023136"/>
    </source>
</evidence>
<keyword evidence="7" id="KW-1005">Bacterial flagellum biogenesis</keyword>
<keyword evidence="12" id="KW-0966">Cell projection</keyword>
<evidence type="ECO:0000256" key="3">
    <source>
        <dbReference type="ARBA" id="ARBA00020392"/>
    </source>
</evidence>
<dbReference type="NCBIfam" id="TIGR02473">
    <property type="entry name" value="flagell_FliJ"/>
    <property type="match status" value="1"/>
</dbReference>